<reference evidence="5" key="1">
    <citation type="submission" date="2016-10" db="EMBL/GenBank/DDBJ databases">
        <authorList>
            <person name="Varghese N."/>
            <person name="Submissions S."/>
        </authorList>
    </citation>
    <scope>NUCLEOTIDE SEQUENCE [LARGE SCALE GENOMIC DNA]</scope>
    <source>
        <strain evidence="5">LMG 26383,CCUG 61248,R- 45681</strain>
    </source>
</reference>
<dbReference type="Gene3D" id="3.30.9.10">
    <property type="entry name" value="D-Amino Acid Oxidase, subunit A, domain 2"/>
    <property type="match status" value="1"/>
</dbReference>
<proteinExistence type="predicted"/>
<dbReference type="InterPro" id="IPR036188">
    <property type="entry name" value="FAD/NAD-bd_sf"/>
</dbReference>
<dbReference type="STRING" id="1036779.SAMN04515666_107177"/>
<evidence type="ECO:0000256" key="1">
    <source>
        <dbReference type="ARBA" id="ARBA00023002"/>
    </source>
</evidence>
<dbReference type="AlphaFoldDB" id="A0A1H7VNY0"/>
<dbReference type="RefSeq" id="WP_091838983.1">
    <property type="nucleotide sequence ID" value="NZ_FOAN01000007.1"/>
</dbReference>
<dbReference type="Proteomes" id="UP000199664">
    <property type="component" value="Unassembled WGS sequence"/>
</dbReference>
<keyword evidence="1" id="KW-0560">Oxidoreductase</keyword>
<dbReference type="EMBL" id="FOAN01000007">
    <property type="protein sequence ID" value="SEM10517.1"/>
    <property type="molecule type" value="Genomic_DNA"/>
</dbReference>
<dbReference type="GO" id="GO:0016491">
    <property type="term" value="F:oxidoreductase activity"/>
    <property type="evidence" value="ECO:0007669"/>
    <property type="project" value="UniProtKB-KW"/>
</dbReference>
<dbReference type="Pfam" id="PF01266">
    <property type="entry name" value="DAO"/>
    <property type="match status" value="1"/>
</dbReference>
<gene>
    <name evidence="4" type="ORF">SAMN04515666_107177</name>
</gene>
<dbReference type="Gene3D" id="3.50.50.60">
    <property type="entry name" value="FAD/NAD(P)-binding domain"/>
    <property type="match status" value="1"/>
</dbReference>
<dbReference type="PRINTS" id="PR00420">
    <property type="entry name" value="RNGMNOXGNASE"/>
</dbReference>
<dbReference type="SUPFAM" id="SSF51905">
    <property type="entry name" value="FAD/NAD(P)-binding domain"/>
    <property type="match status" value="1"/>
</dbReference>
<evidence type="ECO:0000313" key="4">
    <source>
        <dbReference type="EMBL" id="SEM10517.1"/>
    </source>
</evidence>
<dbReference type="OrthoDB" id="311718at2"/>
<dbReference type="PANTHER" id="PTHR13847">
    <property type="entry name" value="SARCOSINE DEHYDROGENASE-RELATED"/>
    <property type="match status" value="1"/>
</dbReference>
<dbReference type="PANTHER" id="PTHR13847:SF201">
    <property type="entry name" value="PUTATIBE OXIDOREDUCTASE"/>
    <property type="match status" value="1"/>
</dbReference>
<protein>
    <submittedName>
        <fullName evidence="4">Glycine/D-amino acid oxidase</fullName>
    </submittedName>
</protein>
<sequence>MLTKHRNLRTGRSVWQGERPPRFPKQGITADTESDVVIIGAGISGAMQADMLSEAGFSVLVVDRRGPVRGSTPASTALLQYEIDQPLIKLTRQIGDEAAIRAWRRSRLAVDGLGARVRALSIAPVIRRDSLYLAGDVLDAEGLGREYEARRRAGLETALLDAAALKEDFGIDRDAALLGYDNLEADPVVLATGFLRAAVARGARIAWPVEIVDLDAGPRSVSLRTKDGHRIRCRYLVFATGYELPFGEIPKGHRVLSTWALATVPQKGNLWPRCCFIWEASDPYLYLRTTRDGRVICGGEDEDFVDEDRRDALLGRKVKALQRKLGKLLPEVSTEVDYSWTGTFGASTTGLPTIGPMPGLKNCWTVMGFGGNGITYSRVGAEIVRAGLTGKGDPDAELYAFRS</sequence>
<organism evidence="4 5">
    <name type="scientific">Bosea lupini</name>
    <dbReference type="NCBI Taxonomy" id="1036779"/>
    <lineage>
        <taxon>Bacteria</taxon>
        <taxon>Pseudomonadati</taxon>
        <taxon>Pseudomonadota</taxon>
        <taxon>Alphaproteobacteria</taxon>
        <taxon>Hyphomicrobiales</taxon>
        <taxon>Boseaceae</taxon>
        <taxon>Bosea</taxon>
    </lineage>
</organism>
<keyword evidence="5" id="KW-1185">Reference proteome</keyword>
<feature type="domain" description="FAD dependent oxidoreductase" evidence="3">
    <location>
        <begin position="35"/>
        <end position="384"/>
    </location>
</feature>
<dbReference type="GO" id="GO:0005737">
    <property type="term" value="C:cytoplasm"/>
    <property type="evidence" value="ECO:0007669"/>
    <property type="project" value="TreeGrafter"/>
</dbReference>
<accession>A0A1H7VNY0</accession>
<feature type="region of interest" description="Disordered" evidence="2">
    <location>
        <begin position="1"/>
        <end position="27"/>
    </location>
</feature>
<evidence type="ECO:0000259" key="3">
    <source>
        <dbReference type="Pfam" id="PF01266"/>
    </source>
</evidence>
<evidence type="ECO:0000256" key="2">
    <source>
        <dbReference type="SAM" id="MobiDB-lite"/>
    </source>
</evidence>
<dbReference type="InterPro" id="IPR006076">
    <property type="entry name" value="FAD-dep_OxRdtase"/>
</dbReference>
<name>A0A1H7VNY0_9HYPH</name>
<evidence type="ECO:0000313" key="5">
    <source>
        <dbReference type="Proteomes" id="UP000199664"/>
    </source>
</evidence>